<evidence type="ECO:0000313" key="1">
    <source>
        <dbReference type="EMBL" id="XKM39429.1"/>
    </source>
</evidence>
<sequence length="61" mass="6566">MIPAMMNIRESAITTLAARGVLDAAQVAAATHFRALWESMGGKGASAIELERSWGVKFRFA</sequence>
<accession>A0ACD5EJT3</accession>
<dbReference type="Proteomes" id="UP000078465">
    <property type="component" value="Chromosome"/>
</dbReference>
<evidence type="ECO:0000313" key="2">
    <source>
        <dbReference type="Proteomes" id="UP000078465"/>
    </source>
</evidence>
<name>A0ACD5EJT3_9HYPH</name>
<organism evidence="1 2">
    <name type="scientific">Rhizobium ruizarguesonis</name>
    <dbReference type="NCBI Taxonomy" id="2081791"/>
    <lineage>
        <taxon>Bacteria</taxon>
        <taxon>Pseudomonadati</taxon>
        <taxon>Pseudomonadota</taxon>
        <taxon>Alphaproteobacteria</taxon>
        <taxon>Hyphomicrobiales</taxon>
        <taxon>Rhizobiaceae</taxon>
        <taxon>Rhizobium/Agrobacterium group</taxon>
        <taxon>Rhizobium</taxon>
    </lineage>
</organism>
<proteinExistence type="predicted"/>
<gene>
    <name evidence="1" type="ORF">A4U53_024835</name>
</gene>
<reference evidence="1" key="1">
    <citation type="submission" date="2024-10" db="EMBL/GenBank/DDBJ databases">
        <title>Strain of Rhizobium-related bacteria isolated fromm roots of Vavilovia formosa.</title>
        <authorList>
            <person name="Kimeklis A."/>
            <person name="Afonin A."/>
        </authorList>
    </citation>
    <scope>NUCLEOTIDE SEQUENCE</scope>
    <source>
        <strain evidence="1">Vaf-46</strain>
    </source>
</reference>
<protein>
    <submittedName>
        <fullName evidence="1">Uncharacterized protein</fullName>
    </submittedName>
</protein>
<dbReference type="EMBL" id="CP171853">
    <property type="protein sequence ID" value="XKM39429.1"/>
    <property type="molecule type" value="Genomic_DNA"/>
</dbReference>